<gene>
    <name evidence="2" type="ORF">CBF31_00785</name>
</gene>
<feature type="transmembrane region" description="Helical" evidence="1">
    <location>
        <begin position="84"/>
        <end position="101"/>
    </location>
</feature>
<dbReference type="Proteomes" id="UP000287101">
    <property type="component" value="Unassembled WGS sequence"/>
</dbReference>
<evidence type="ECO:0008006" key="4">
    <source>
        <dbReference type="Google" id="ProtNLM"/>
    </source>
</evidence>
<keyword evidence="1" id="KW-1133">Transmembrane helix</keyword>
<proteinExistence type="predicted"/>
<feature type="transmembrane region" description="Helical" evidence="1">
    <location>
        <begin position="107"/>
        <end position="127"/>
    </location>
</feature>
<feature type="transmembrane region" description="Helical" evidence="1">
    <location>
        <begin position="9"/>
        <end position="27"/>
    </location>
</feature>
<organism evidence="2 3">
    <name type="scientific">Vagococcus fessus</name>
    <dbReference type="NCBI Taxonomy" id="120370"/>
    <lineage>
        <taxon>Bacteria</taxon>
        <taxon>Bacillati</taxon>
        <taxon>Bacillota</taxon>
        <taxon>Bacilli</taxon>
        <taxon>Lactobacillales</taxon>
        <taxon>Enterococcaceae</taxon>
        <taxon>Vagococcus</taxon>
    </lineage>
</organism>
<evidence type="ECO:0000256" key="1">
    <source>
        <dbReference type="SAM" id="Phobius"/>
    </source>
</evidence>
<comment type="caution">
    <text evidence="2">The sequence shown here is derived from an EMBL/GenBank/DDBJ whole genome shotgun (WGS) entry which is preliminary data.</text>
</comment>
<keyword evidence="1" id="KW-0472">Membrane</keyword>
<feature type="transmembrane region" description="Helical" evidence="1">
    <location>
        <begin position="33"/>
        <end position="51"/>
    </location>
</feature>
<dbReference type="EMBL" id="NGJY01000001">
    <property type="protein sequence ID" value="RSU04583.1"/>
    <property type="molecule type" value="Genomic_DNA"/>
</dbReference>
<reference evidence="2 3" key="1">
    <citation type="submission" date="2017-05" db="EMBL/GenBank/DDBJ databases">
        <title>Vagococcus spp. assemblies.</title>
        <authorList>
            <person name="Gulvik C.A."/>
        </authorList>
    </citation>
    <scope>NUCLEOTIDE SEQUENCE [LARGE SCALE GENOMIC DNA]</scope>
    <source>
        <strain evidence="2 3">CCUG 41755</strain>
    </source>
</reference>
<keyword evidence="1" id="KW-0812">Transmembrane</keyword>
<evidence type="ECO:0000313" key="2">
    <source>
        <dbReference type="EMBL" id="RSU04583.1"/>
    </source>
</evidence>
<keyword evidence="3" id="KW-1185">Reference proteome</keyword>
<accession>A0A430ABJ1</accession>
<name>A0A430ABJ1_9ENTE</name>
<protein>
    <recommendedName>
        <fullName evidence="4">DUF2178 domain-containing protein</fullName>
    </recommendedName>
</protein>
<sequence length="134" mass="15056">MMNLNRKKLTTYLLLGVGIVLVIASFVTNESYLLGLGAGVIGGGIAQLIKYKRVLGTEEKRDAFQIEMEDPRNTEIRTKARAKAGFYLDLALILLVLILPFTSAPFWLTVVLIVLFLAYEVMTYIFIKQLNNEI</sequence>
<evidence type="ECO:0000313" key="3">
    <source>
        <dbReference type="Proteomes" id="UP000287101"/>
    </source>
</evidence>
<dbReference type="RefSeq" id="WP_126829989.1">
    <property type="nucleotide sequence ID" value="NZ_CBCRYB010000006.1"/>
</dbReference>
<dbReference type="AlphaFoldDB" id="A0A430ABJ1"/>